<comment type="caution">
    <text evidence="1">The sequence shown here is derived from an EMBL/GenBank/DDBJ whole genome shotgun (WGS) entry which is preliminary data.</text>
</comment>
<gene>
    <name evidence="1" type="ORF">S01H4_32196</name>
</gene>
<dbReference type="AlphaFoldDB" id="X1BQD7"/>
<feature type="non-terminal residue" evidence="1">
    <location>
        <position position="1"/>
    </location>
</feature>
<name>X1BQD7_9ZZZZ</name>
<accession>X1BQD7</accession>
<organism evidence="1">
    <name type="scientific">marine sediment metagenome</name>
    <dbReference type="NCBI Taxonomy" id="412755"/>
    <lineage>
        <taxon>unclassified sequences</taxon>
        <taxon>metagenomes</taxon>
        <taxon>ecological metagenomes</taxon>
    </lineage>
</organism>
<evidence type="ECO:0000313" key="1">
    <source>
        <dbReference type="EMBL" id="GAG86343.1"/>
    </source>
</evidence>
<dbReference type="EMBL" id="BART01016799">
    <property type="protein sequence ID" value="GAG86343.1"/>
    <property type="molecule type" value="Genomic_DNA"/>
</dbReference>
<proteinExistence type="predicted"/>
<reference evidence="1" key="1">
    <citation type="journal article" date="2014" name="Front. Microbiol.">
        <title>High frequency of phylogenetically diverse reductive dehalogenase-homologous genes in deep subseafloor sedimentary metagenomes.</title>
        <authorList>
            <person name="Kawai M."/>
            <person name="Futagami T."/>
            <person name="Toyoda A."/>
            <person name="Takaki Y."/>
            <person name="Nishi S."/>
            <person name="Hori S."/>
            <person name="Arai W."/>
            <person name="Tsubouchi T."/>
            <person name="Morono Y."/>
            <person name="Uchiyama I."/>
            <person name="Ito T."/>
            <person name="Fujiyama A."/>
            <person name="Inagaki F."/>
            <person name="Takami H."/>
        </authorList>
    </citation>
    <scope>NUCLEOTIDE SEQUENCE</scope>
    <source>
        <strain evidence="1">Expedition CK06-06</strain>
    </source>
</reference>
<protein>
    <submittedName>
        <fullName evidence="1">Uncharacterized protein</fullName>
    </submittedName>
</protein>
<sequence length="141" mass="16720">DNDILKSLEHLNSNGTIVIHDCNPPHEFFQRDNYNQRYNFGCKQNNLIWNNKEYTDRHWNGKTWKIIAKLRSTRSDLSICTIDADWGLGIIRFGTQKLFDKIKGDALYQYQTLIKYRGEILNLLSVEEFLEKFSEKNNLFV</sequence>